<evidence type="ECO:0000313" key="3">
    <source>
        <dbReference type="Proteomes" id="UP000250266"/>
    </source>
</evidence>
<accession>A0A8E2JCK7</accession>
<keyword evidence="3" id="KW-1185">Reference proteome</keyword>
<reference evidence="2 3" key="1">
    <citation type="journal article" date="2016" name="Nat. Commun.">
        <title>Ectomycorrhizal ecology is imprinted in the genome of the dominant symbiotic fungus Cenococcum geophilum.</title>
        <authorList>
            <consortium name="DOE Joint Genome Institute"/>
            <person name="Peter M."/>
            <person name="Kohler A."/>
            <person name="Ohm R.A."/>
            <person name="Kuo A."/>
            <person name="Krutzmann J."/>
            <person name="Morin E."/>
            <person name="Arend M."/>
            <person name="Barry K.W."/>
            <person name="Binder M."/>
            <person name="Choi C."/>
            <person name="Clum A."/>
            <person name="Copeland A."/>
            <person name="Grisel N."/>
            <person name="Haridas S."/>
            <person name="Kipfer T."/>
            <person name="LaButti K."/>
            <person name="Lindquist E."/>
            <person name="Lipzen A."/>
            <person name="Maire R."/>
            <person name="Meier B."/>
            <person name="Mihaltcheva S."/>
            <person name="Molinier V."/>
            <person name="Murat C."/>
            <person name="Poggeler S."/>
            <person name="Quandt C.A."/>
            <person name="Sperisen C."/>
            <person name="Tritt A."/>
            <person name="Tisserant E."/>
            <person name="Crous P.W."/>
            <person name="Henrissat B."/>
            <person name="Nehls U."/>
            <person name="Egli S."/>
            <person name="Spatafora J.W."/>
            <person name="Grigoriev I.V."/>
            <person name="Martin F.M."/>
        </authorList>
    </citation>
    <scope>NUCLEOTIDE SEQUENCE [LARGE SCALE GENOMIC DNA]</scope>
    <source>
        <strain evidence="2 3">CBS 459.81</strain>
    </source>
</reference>
<dbReference type="Proteomes" id="UP000250266">
    <property type="component" value="Unassembled WGS sequence"/>
</dbReference>
<organism evidence="2 3">
    <name type="scientific">Lepidopterella palustris CBS 459.81</name>
    <dbReference type="NCBI Taxonomy" id="1314670"/>
    <lineage>
        <taxon>Eukaryota</taxon>
        <taxon>Fungi</taxon>
        <taxon>Dikarya</taxon>
        <taxon>Ascomycota</taxon>
        <taxon>Pezizomycotina</taxon>
        <taxon>Dothideomycetes</taxon>
        <taxon>Pleosporomycetidae</taxon>
        <taxon>Mytilinidiales</taxon>
        <taxon>Argynnaceae</taxon>
        <taxon>Lepidopterella</taxon>
    </lineage>
</organism>
<dbReference type="OrthoDB" id="3792684at2759"/>
<protein>
    <submittedName>
        <fullName evidence="2">Uncharacterized protein</fullName>
    </submittedName>
</protein>
<feature type="region of interest" description="Disordered" evidence="1">
    <location>
        <begin position="196"/>
        <end position="216"/>
    </location>
</feature>
<dbReference type="EMBL" id="KV745113">
    <property type="protein sequence ID" value="OCK77630.1"/>
    <property type="molecule type" value="Genomic_DNA"/>
</dbReference>
<dbReference type="AlphaFoldDB" id="A0A8E2JCK7"/>
<gene>
    <name evidence="2" type="ORF">K432DRAFT_115153</name>
</gene>
<evidence type="ECO:0000313" key="2">
    <source>
        <dbReference type="EMBL" id="OCK77630.1"/>
    </source>
</evidence>
<name>A0A8E2JCK7_9PEZI</name>
<evidence type="ECO:0000256" key="1">
    <source>
        <dbReference type="SAM" id="MobiDB-lite"/>
    </source>
</evidence>
<sequence length="216" mass="24234">MDGRRKKRPIHNLKGQLVSAKVRLPQGVPMKDVEILVYCFNHITHPLVALRIMDNGWRPSEICEILNSHRDIEPPYLANTVTNKLKAVMARGKALYGENWPPADRAPRVDQSIDDLRINDGKAQDCEIRAFAEGIKAHPYGHNAGLFTKCVKYCANNNDDTKVSEIHKIVEILNQLDNMSYEEKVEAGVVKKKREKGDVGGLGDDGKLDPELGLEE</sequence>
<proteinExistence type="predicted"/>